<organism evidence="3 4">
    <name type="scientific">Allacma fusca</name>
    <dbReference type="NCBI Taxonomy" id="39272"/>
    <lineage>
        <taxon>Eukaryota</taxon>
        <taxon>Metazoa</taxon>
        <taxon>Ecdysozoa</taxon>
        <taxon>Arthropoda</taxon>
        <taxon>Hexapoda</taxon>
        <taxon>Collembola</taxon>
        <taxon>Symphypleona</taxon>
        <taxon>Sminthuridae</taxon>
        <taxon>Allacma</taxon>
    </lineage>
</organism>
<dbReference type="Proteomes" id="UP000708208">
    <property type="component" value="Unassembled WGS sequence"/>
</dbReference>
<evidence type="ECO:0000256" key="2">
    <source>
        <dbReference type="SAM" id="Phobius"/>
    </source>
</evidence>
<protein>
    <submittedName>
        <fullName evidence="3">Uncharacterized protein</fullName>
    </submittedName>
</protein>
<keyword evidence="2" id="KW-0472">Membrane</keyword>
<feature type="region of interest" description="Disordered" evidence="1">
    <location>
        <begin position="255"/>
        <end position="300"/>
    </location>
</feature>
<keyword evidence="4" id="KW-1185">Reference proteome</keyword>
<evidence type="ECO:0000313" key="4">
    <source>
        <dbReference type="Proteomes" id="UP000708208"/>
    </source>
</evidence>
<comment type="caution">
    <text evidence="3">The sequence shown here is derived from an EMBL/GenBank/DDBJ whole genome shotgun (WGS) entry which is preliminary data.</text>
</comment>
<dbReference type="EMBL" id="CAJVCH010054902">
    <property type="protein sequence ID" value="CAG7718622.1"/>
    <property type="molecule type" value="Genomic_DNA"/>
</dbReference>
<name>A0A8J2NU91_9HEXA</name>
<reference evidence="3" key="1">
    <citation type="submission" date="2021-06" db="EMBL/GenBank/DDBJ databases">
        <authorList>
            <person name="Hodson N. C."/>
            <person name="Mongue J. A."/>
            <person name="Jaron S. K."/>
        </authorList>
    </citation>
    <scope>NUCLEOTIDE SEQUENCE</scope>
</reference>
<proteinExistence type="predicted"/>
<evidence type="ECO:0000256" key="1">
    <source>
        <dbReference type="SAM" id="MobiDB-lite"/>
    </source>
</evidence>
<gene>
    <name evidence="3" type="ORF">AFUS01_LOCUS8002</name>
</gene>
<accession>A0A8J2NU91</accession>
<evidence type="ECO:0000313" key="3">
    <source>
        <dbReference type="EMBL" id="CAG7718622.1"/>
    </source>
</evidence>
<dbReference type="AlphaFoldDB" id="A0A8J2NU91"/>
<dbReference type="OrthoDB" id="10653575at2759"/>
<keyword evidence="2" id="KW-1133">Transmembrane helix</keyword>
<keyword evidence="2" id="KW-0812">Transmembrane</keyword>
<feature type="transmembrane region" description="Helical" evidence="2">
    <location>
        <begin position="166"/>
        <end position="186"/>
    </location>
</feature>
<sequence length="300" mass="33669">MGAKCEETILVARGLQRWQEEKQRFWDDQGIELGGVSITLERKNSKAAKLTRVNEDTGRSSTEPTTFTGFTGTLPPALSVTLHSIYTLQPPVLLHSGQEYAGIIFLTQTKAYCNIFVKSFLLPTKAGHNYPSYTPVMSHTAPHPYGSKNPHAAVIPSVNSTSKDTLFVFLTLAFISVTLYFTFFLWRKHRERPLATLYKLEEYRYSRLSQNELEVDSVVFYGDTLVPEVSQNSDEDEECKPATLHLETDSLIAIPNGKSTVTADSKTPTQKPPPSQTQNQSNQYRTSNLILQDSDEDLLQ</sequence>